<evidence type="ECO:0000256" key="3">
    <source>
        <dbReference type="ARBA" id="ARBA00012552"/>
    </source>
</evidence>
<evidence type="ECO:0000256" key="16">
    <source>
        <dbReference type="ARBA" id="ARBA00022859"/>
    </source>
</evidence>
<dbReference type="Pfam" id="PF00271">
    <property type="entry name" value="Helicase_C"/>
    <property type="match status" value="1"/>
</dbReference>
<dbReference type="SUPFAM" id="SSF50494">
    <property type="entry name" value="Trypsin-like serine proteases"/>
    <property type="match status" value="1"/>
</dbReference>
<feature type="region of interest" description="Disordered" evidence="20">
    <location>
        <begin position="1"/>
        <end position="21"/>
    </location>
</feature>
<evidence type="ECO:0000256" key="18">
    <source>
        <dbReference type="ARBA" id="ARBA00023118"/>
    </source>
</evidence>
<dbReference type="InterPro" id="IPR041204">
    <property type="entry name" value="RIG-I-like_C"/>
</dbReference>
<keyword evidence="12" id="KW-0347">Helicase</keyword>
<dbReference type="Gene3D" id="1.20.1320.30">
    <property type="match status" value="1"/>
</dbReference>
<dbReference type="InterPro" id="IPR009003">
    <property type="entry name" value="Peptidase_S1_PA"/>
</dbReference>
<dbReference type="EMBL" id="UYJE01004803">
    <property type="protein sequence ID" value="VDI31494.1"/>
    <property type="molecule type" value="Genomic_DNA"/>
</dbReference>
<dbReference type="GO" id="GO:0045087">
    <property type="term" value="P:innate immune response"/>
    <property type="evidence" value="ECO:0007669"/>
    <property type="project" value="UniProtKB-KW"/>
</dbReference>
<keyword evidence="16" id="KW-0391">Immunity</keyword>
<keyword evidence="6" id="KW-0597">Phosphoprotein</keyword>
<dbReference type="GO" id="GO:0003724">
    <property type="term" value="F:RNA helicase activity"/>
    <property type="evidence" value="ECO:0007669"/>
    <property type="project" value="UniProtKB-EC"/>
</dbReference>
<evidence type="ECO:0000256" key="9">
    <source>
        <dbReference type="ARBA" id="ARBA00022737"/>
    </source>
</evidence>
<dbReference type="Pfam" id="PF18119">
    <property type="entry name" value="RIG-I_C"/>
    <property type="match status" value="1"/>
</dbReference>
<dbReference type="Proteomes" id="UP000596742">
    <property type="component" value="Unassembled WGS sequence"/>
</dbReference>
<evidence type="ECO:0000256" key="20">
    <source>
        <dbReference type="SAM" id="MobiDB-lite"/>
    </source>
</evidence>
<dbReference type="GO" id="GO:0003723">
    <property type="term" value="F:RNA binding"/>
    <property type="evidence" value="ECO:0007669"/>
    <property type="project" value="UniProtKB-KW"/>
</dbReference>
<keyword evidence="18" id="KW-0051">Antiviral defense</keyword>
<evidence type="ECO:0000256" key="2">
    <source>
        <dbReference type="ARBA" id="ARBA00006866"/>
    </source>
</evidence>
<dbReference type="InterPro" id="IPR031964">
    <property type="entry name" value="CARD_dom"/>
</dbReference>
<keyword evidence="14" id="KW-0067">ATP-binding</keyword>
<keyword evidence="13" id="KW-0862">Zinc</keyword>
<dbReference type="SMART" id="SM00487">
    <property type="entry name" value="DEXDc"/>
    <property type="match status" value="1"/>
</dbReference>
<gene>
    <name evidence="24" type="ORF">MGAL_10B092228A</name>
</gene>
<keyword evidence="17" id="KW-0694">RNA-binding</keyword>
<dbReference type="InterPro" id="IPR001650">
    <property type="entry name" value="Helicase_C-like"/>
</dbReference>
<protein>
    <recommendedName>
        <fullName evidence="3">RNA helicase</fullName>
        <ecNumber evidence="3">3.6.4.13</ecNumber>
    </recommendedName>
</protein>
<dbReference type="Gene3D" id="2.170.150.30">
    <property type="entry name" value="RIG-I-like receptor, C-terminal regulatory domain"/>
    <property type="match status" value="1"/>
</dbReference>
<dbReference type="PROSITE" id="PS51192">
    <property type="entry name" value="HELICASE_ATP_BIND_1"/>
    <property type="match status" value="1"/>
</dbReference>
<feature type="domain" description="Helicase ATP-binding" evidence="21">
    <location>
        <begin position="849"/>
        <end position="1029"/>
    </location>
</feature>
<dbReference type="GO" id="GO:0046872">
    <property type="term" value="F:metal ion binding"/>
    <property type="evidence" value="ECO:0007669"/>
    <property type="project" value="UniProtKB-KW"/>
</dbReference>
<dbReference type="GO" id="GO:0003677">
    <property type="term" value="F:DNA binding"/>
    <property type="evidence" value="ECO:0007669"/>
    <property type="project" value="InterPro"/>
</dbReference>
<dbReference type="Gene3D" id="3.40.50.300">
    <property type="entry name" value="P-loop containing nucleotide triphosphate hydrolases"/>
    <property type="match status" value="2"/>
</dbReference>
<reference evidence="24" key="1">
    <citation type="submission" date="2018-11" db="EMBL/GenBank/DDBJ databases">
        <authorList>
            <person name="Alioto T."/>
            <person name="Alioto T."/>
        </authorList>
    </citation>
    <scope>NUCLEOTIDE SEQUENCE</scope>
</reference>
<evidence type="ECO:0000313" key="25">
    <source>
        <dbReference type="Proteomes" id="UP000596742"/>
    </source>
</evidence>
<evidence type="ECO:0000256" key="17">
    <source>
        <dbReference type="ARBA" id="ARBA00022884"/>
    </source>
</evidence>
<keyword evidence="9" id="KW-0677">Repeat</keyword>
<keyword evidence="8" id="KW-0479">Metal-binding</keyword>
<dbReference type="InterPro" id="IPR038557">
    <property type="entry name" value="RLR_C_sf"/>
</dbReference>
<evidence type="ECO:0000313" key="24">
    <source>
        <dbReference type="EMBL" id="VDI31494.1"/>
    </source>
</evidence>
<dbReference type="OrthoDB" id="416741at2759"/>
<dbReference type="GO" id="GO:0005737">
    <property type="term" value="C:cytoplasm"/>
    <property type="evidence" value="ECO:0007669"/>
    <property type="project" value="UniProtKB-SubCell"/>
</dbReference>
<proteinExistence type="inferred from homology"/>
<dbReference type="PANTHER" id="PTHR14074:SF16">
    <property type="entry name" value="ANTIVIRAL INNATE IMMUNE RESPONSE RECEPTOR RIG-I"/>
    <property type="match status" value="1"/>
</dbReference>
<evidence type="ECO:0000256" key="5">
    <source>
        <dbReference type="ARBA" id="ARBA00022499"/>
    </source>
</evidence>
<comment type="similarity">
    <text evidence="2">Belongs to the helicase family. RLR subfamily.</text>
</comment>
<dbReference type="GO" id="GO:0016787">
    <property type="term" value="F:hydrolase activity"/>
    <property type="evidence" value="ECO:0007669"/>
    <property type="project" value="UniProtKB-KW"/>
</dbReference>
<evidence type="ECO:0000256" key="1">
    <source>
        <dbReference type="ARBA" id="ARBA00004496"/>
    </source>
</evidence>
<keyword evidence="4" id="KW-0963">Cytoplasm</keyword>
<evidence type="ECO:0000256" key="10">
    <source>
        <dbReference type="ARBA" id="ARBA00022741"/>
    </source>
</evidence>
<dbReference type="PANTHER" id="PTHR14074">
    <property type="entry name" value="HELICASE WITH DEATH DOMAIN-RELATED"/>
    <property type="match status" value="1"/>
</dbReference>
<keyword evidence="7" id="KW-0399">Innate immunity</keyword>
<evidence type="ECO:0000256" key="11">
    <source>
        <dbReference type="ARBA" id="ARBA00022801"/>
    </source>
</evidence>
<dbReference type="InterPro" id="IPR051363">
    <property type="entry name" value="RLR_Helicase"/>
</dbReference>
<dbReference type="SMART" id="SM00490">
    <property type="entry name" value="HELICc"/>
    <property type="match status" value="1"/>
</dbReference>
<keyword evidence="25" id="KW-1185">Reference proteome</keyword>
<dbReference type="PROSITE" id="PS51194">
    <property type="entry name" value="HELICASE_CTER"/>
    <property type="match status" value="1"/>
</dbReference>
<dbReference type="PROSITE" id="PS51789">
    <property type="entry name" value="RLR_CTR"/>
    <property type="match status" value="1"/>
</dbReference>
<keyword evidence="10" id="KW-0547">Nucleotide-binding</keyword>
<evidence type="ECO:0000256" key="7">
    <source>
        <dbReference type="ARBA" id="ARBA00022588"/>
    </source>
</evidence>
<feature type="domain" description="Helicase C-terminal" evidence="22">
    <location>
        <begin position="1180"/>
        <end position="1339"/>
    </location>
</feature>
<evidence type="ECO:0000256" key="13">
    <source>
        <dbReference type="ARBA" id="ARBA00022833"/>
    </source>
</evidence>
<dbReference type="EC" id="3.6.4.13" evidence="3"/>
<dbReference type="Pfam" id="PF04851">
    <property type="entry name" value="ResIII"/>
    <property type="match status" value="1"/>
</dbReference>
<feature type="compositionally biased region" description="Basic and acidic residues" evidence="20">
    <location>
        <begin position="1"/>
        <end position="10"/>
    </location>
</feature>
<feature type="region of interest" description="Disordered" evidence="20">
    <location>
        <begin position="746"/>
        <end position="781"/>
    </location>
</feature>
<dbReference type="Pfam" id="PF16739">
    <property type="entry name" value="CARD_2"/>
    <property type="match status" value="1"/>
</dbReference>
<feature type="compositionally biased region" description="Polar residues" evidence="20">
    <location>
        <begin position="757"/>
        <end position="766"/>
    </location>
</feature>
<dbReference type="Pfam" id="PF13365">
    <property type="entry name" value="Trypsin_2"/>
    <property type="match status" value="1"/>
</dbReference>
<dbReference type="InterPro" id="IPR014001">
    <property type="entry name" value="Helicase_ATP-bd"/>
</dbReference>
<dbReference type="GO" id="GO:0005524">
    <property type="term" value="F:ATP binding"/>
    <property type="evidence" value="ECO:0007669"/>
    <property type="project" value="UniProtKB-KW"/>
</dbReference>
<accession>A0A8B6EB44</accession>
<dbReference type="InterPro" id="IPR021673">
    <property type="entry name" value="RLR_CTR"/>
</dbReference>
<evidence type="ECO:0000256" key="12">
    <source>
        <dbReference type="ARBA" id="ARBA00022806"/>
    </source>
</evidence>
<organism evidence="24 25">
    <name type="scientific">Mytilus galloprovincialis</name>
    <name type="common">Mediterranean mussel</name>
    <dbReference type="NCBI Taxonomy" id="29158"/>
    <lineage>
        <taxon>Eukaryota</taxon>
        <taxon>Metazoa</taxon>
        <taxon>Spiralia</taxon>
        <taxon>Lophotrochozoa</taxon>
        <taxon>Mollusca</taxon>
        <taxon>Bivalvia</taxon>
        <taxon>Autobranchia</taxon>
        <taxon>Pteriomorphia</taxon>
        <taxon>Mytilida</taxon>
        <taxon>Mytiloidea</taxon>
        <taxon>Mytilidae</taxon>
        <taxon>Mytilinae</taxon>
        <taxon>Mytilus</taxon>
    </lineage>
</organism>
<evidence type="ECO:0000259" key="21">
    <source>
        <dbReference type="PROSITE" id="PS51192"/>
    </source>
</evidence>
<evidence type="ECO:0000256" key="6">
    <source>
        <dbReference type="ARBA" id="ARBA00022553"/>
    </source>
</evidence>
<evidence type="ECO:0000256" key="19">
    <source>
        <dbReference type="ARBA" id="ARBA00049390"/>
    </source>
</evidence>
<evidence type="ECO:0000259" key="22">
    <source>
        <dbReference type="PROSITE" id="PS51194"/>
    </source>
</evidence>
<sequence length="1504" mass="172310">MLKLSNKDNQEASDDCGAAGETKPEVYSVDDHWRKLVMEMYYNHIISTVKASEIIINLSSVLTLDEKRSIRQTEKNKNSEEAMKLLLDKFDEKDCPGKWTEFRSALVEADYEWIIKASEGDAVNFTELTTWQNMINIFTKEITSKLIPSHLLHDLCNEKIISQQSSDEIGIEEQNKGCISASFLLLTSLPRMHSQWYPKFMEILFLNGWDELVADVDSDEWKRLNHKHDHWMSDNTKYYADQSLCINMEKGNSKKTLSSKFQQSYTQENYESYTEKPIIYNFNMSSNHRLKQGDRHYLHRSTMMELSIADDNPLYHTSDEITRENQLARTSQIQLPVPSRRGQIGQTFPSVPETSVYEPQPTDEEYVSIMLQDVKRNLEMEVNDEPEQNISINVETTKTTTHSLETMKVLSEVAKSVGHIIGPKESGTCWRVGYDKIITAAHVVVGNPMIGYLFEKDLDKFRVDFECVRKESSSHDQFKVVPSVLFMDERLDVAVLQLKPDERKPFPPLLKMFHVLNPEKDQDKQIYLISHNQSKKKGVNSGIGTWKPTEKKLQYLERFCQQYGEENGYIELDRKDRLVIQCEFVGGASGSPGIVIFDSVAYVVFVYIRGFPSFYYNKKLSKKQRKTFPTDNLFQHGVNIGNLFAAMSNNMRLRNEIFPEEALKLEHIKMQQQLAITGDKTSSNTETTETSIGIVKSKMDIISAKSEMKLPISCTDQSGNKIPDAASYNRLMSHNSVPDQTYITSPEDDSERYNKAGGQSAQNIKTGGTVRDQEGHSNSSTDNVVAEIHNLHTKEGEIITNQRNIGNTIPVSEEQIAIDIYIEDSDSEDDIQSQLLEPLSLRSYQQELAAQGLQGKNCIIVAPTGSGKTHVALKIIQEHMKQMRTRRYPKVIFLVEQGPLAQQQAKICIKYLPYKVKLLTGESQRKGKQKSVSVWLAKRDILVVTAQLLVNALIEQDVRIDDFTLMVFDECHHAHANHSYNRIMQTYMDYKIKHKEERNRLPMILGLTASVGVGRTKTTEGAINWIKTMMANLDAEELVTVRVNIDELSEHDIVPEQDADCLGADKDTILKAPPVKGSDQYTQWISNLWRQTAKVFNKDARRFFTTCRIYLDLYNRAMLIYEDARVKDALDFLEDNVRKVNENIIPDETDNKMNTLYIKSKVLMDHCLSDVNQQNPKLDTLRNLIAKTYKENMDSRGIVFVKTRDLVIAIQNWMRETDGLKALNPVKFVGAQVSGEKGGMTKNDQDNILQYFKEGKHKLIIATSVAEEGLYIQNCNLVIRYDHVTNEIAMVQARGRGRAEGSKYYVIASEEKTTAEKEELNMTREARMDQGIIHLQNFIHDHRQQFIQEINDLQLKASIQRELENANKGERIIGDFEFEMRCGKCNEFICMSRDIKKIQAAHHAVIGEEIANHIDTIRMPKPTYEDENIKMGCSKVNCKKCGKNLGNIFIYRKAQFPVLNIENFLVSDSHGNTDVYKKWKKAPFVPLELTSQDLLDRARGTVYY</sequence>
<evidence type="ECO:0000256" key="4">
    <source>
        <dbReference type="ARBA" id="ARBA00022490"/>
    </source>
</evidence>
<comment type="caution">
    <text evidence="24">The sequence shown here is derived from an EMBL/GenBank/DDBJ whole genome shotgun (WGS) entry which is preliminary data.</text>
</comment>
<dbReference type="GO" id="GO:0051607">
    <property type="term" value="P:defense response to virus"/>
    <property type="evidence" value="ECO:0007669"/>
    <property type="project" value="UniProtKB-KW"/>
</dbReference>
<feature type="domain" description="RLR CTR" evidence="23">
    <location>
        <begin position="1368"/>
        <end position="1496"/>
    </location>
</feature>
<dbReference type="InterPro" id="IPR011029">
    <property type="entry name" value="DEATH-like_dom_sf"/>
</dbReference>
<dbReference type="Pfam" id="PF11648">
    <property type="entry name" value="RIG-I_C-RD"/>
    <property type="match status" value="1"/>
</dbReference>
<name>A0A8B6EB44_MYTGA</name>
<keyword evidence="5" id="KW-1017">Isopeptide bond</keyword>
<evidence type="ECO:0000256" key="8">
    <source>
        <dbReference type="ARBA" id="ARBA00022723"/>
    </source>
</evidence>
<dbReference type="Gene3D" id="1.10.533.10">
    <property type="entry name" value="Death Domain, Fas"/>
    <property type="match status" value="2"/>
</dbReference>
<dbReference type="InterPro" id="IPR027417">
    <property type="entry name" value="P-loop_NTPase"/>
</dbReference>
<comment type="catalytic activity">
    <reaction evidence="19">
        <text>ATP + H2O = ADP + phosphate + H(+)</text>
        <dbReference type="Rhea" id="RHEA:13065"/>
        <dbReference type="ChEBI" id="CHEBI:15377"/>
        <dbReference type="ChEBI" id="CHEBI:15378"/>
        <dbReference type="ChEBI" id="CHEBI:30616"/>
        <dbReference type="ChEBI" id="CHEBI:43474"/>
        <dbReference type="ChEBI" id="CHEBI:456216"/>
        <dbReference type="EC" id="3.6.4.13"/>
    </reaction>
    <physiologicalReaction direction="left-to-right" evidence="19">
        <dbReference type="Rhea" id="RHEA:13066"/>
    </physiologicalReaction>
</comment>
<dbReference type="SUPFAM" id="SSF52540">
    <property type="entry name" value="P-loop containing nucleoside triphosphate hydrolases"/>
    <property type="match status" value="2"/>
</dbReference>
<keyword evidence="11" id="KW-0378">Hydrolase</keyword>
<comment type="subcellular location">
    <subcellularLocation>
        <location evidence="1">Cytoplasm</location>
    </subcellularLocation>
</comment>
<evidence type="ECO:0000256" key="14">
    <source>
        <dbReference type="ARBA" id="ARBA00022840"/>
    </source>
</evidence>
<evidence type="ECO:0000256" key="15">
    <source>
        <dbReference type="ARBA" id="ARBA00022843"/>
    </source>
</evidence>
<dbReference type="InterPro" id="IPR006935">
    <property type="entry name" value="Helicase/UvrB_N"/>
</dbReference>
<keyword evidence="15" id="KW-0832">Ubl conjugation</keyword>
<evidence type="ECO:0000259" key="23">
    <source>
        <dbReference type="PROSITE" id="PS51789"/>
    </source>
</evidence>